<evidence type="ECO:0000256" key="1">
    <source>
        <dbReference type="SAM" id="MobiDB-lite"/>
    </source>
</evidence>
<feature type="region of interest" description="Disordered" evidence="1">
    <location>
        <begin position="1"/>
        <end position="39"/>
    </location>
</feature>
<gene>
    <name evidence="2" type="ORF">E2C01_096257</name>
</gene>
<dbReference type="EMBL" id="VSRR010124299">
    <property type="protein sequence ID" value="MPD00761.1"/>
    <property type="molecule type" value="Genomic_DNA"/>
</dbReference>
<accession>A0A5B7JV56</accession>
<reference evidence="2 3" key="1">
    <citation type="submission" date="2019-05" db="EMBL/GenBank/DDBJ databases">
        <title>Another draft genome of Portunus trituberculatus and its Hox gene families provides insights of decapod evolution.</title>
        <authorList>
            <person name="Jeong J.-H."/>
            <person name="Song I."/>
            <person name="Kim S."/>
            <person name="Choi T."/>
            <person name="Kim D."/>
            <person name="Ryu S."/>
            <person name="Kim W."/>
        </authorList>
    </citation>
    <scope>NUCLEOTIDE SEQUENCE [LARGE SCALE GENOMIC DNA]</scope>
    <source>
        <tissue evidence="2">Muscle</tissue>
    </source>
</reference>
<dbReference type="AlphaFoldDB" id="A0A5B7JV56"/>
<sequence length="60" mass="6636">MKTRHGIVGVKSKAQHSCVSVPPSRGSHARGMAAEQSRKKIKRIEKKRMIGLTRSGHLCQ</sequence>
<evidence type="ECO:0000313" key="2">
    <source>
        <dbReference type="EMBL" id="MPD00761.1"/>
    </source>
</evidence>
<dbReference type="Proteomes" id="UP000324222">
    <property type="component" value="Unassembled WGS sequence"/>
</dbReference>
<proteinExistence type="predicted"/>
<protein>
    <submittedName>
        <fullName evidence="2">Uncharacterized protein</fullName>
    </submittedName>
</protein>
<name>A0A5B7JV56_PORTR</name>
<comment type="caution">
    <text evidence="2">The sequence shown here is derived from an EMBL/GenBank/DDBJ whole genome shotgun (WGS) entry which is preliminary data.</text>
</comment>
<evidence type="ECO:0000313" key="3">
    <source>
        <dbReference type="Proteomes" id="UP000324222"/>
    </source>
</evidence>
<organism evidence="2 3">
    <name type="scientific">Portunus trituberculatus</name>
    <name type="common">Swimming crab</name>
    <name type="synonym">Neptunus trituberculatus</name>
    <dbReference type="NCBI Taxonomy" id="210409"/>
    <lineage>
        <taxon>Eukaryota</taxon>
        <taxon>Metazoa</taxon>
        <taxon>Ecdysozoa</taxon>
        <taxon>Arthropoda</taxon>
        <taxon>Crustacea</taxon>
        <taxon>Multicrustacea</taxon>
        <taxon>Malacostraca</taxon>
        <taxon>Eumalacostraca</taxon>
        <taxon>Eucarida</taxon>
        <taxon>Decapoda</taxon>
        <taxon>Pleocyemata</taxon>
        <taxon>Brachyura</taxon>
        <taxon>Eubrachyura</taxon>
        <taxon>Portunoidea</taxon>
        <taxon>Portunidae</taxon>
        <taxon>Portuninae</taxon>
        <taxon>Portunus</taxon>
    </lineage>
</organism>
<keyword evidence="3" id="KW-1185">Reference proteome</keyword>